<comment type="caution">
    <text evidence="2">The sequence shown here is derived from an EMBL/GenBank/DDBJ whole genome shotgun (WGS) entry which is preliminary data.</text>
</comment>
<evidence type="ECO:0000259" key="1">
    <source>
        <dbReference type="Pfam" id="PF21834"/>
    </source>
</evidence>
<sequence>MPTRLYRFHCTDGHDLVPDLRGRRIPTVALMRLHAERIALDLMRHGARLDWSAWHVEVYDANGRVVLTKAFTDVRDDHTVA</sequence>
<protein>
    <recommendedName>
        <fullName evidence="1">DUF6894 domain-containing protein</fullName>
    </recommendedName>
</protein>
<name>A0ABV2L7X4_9HYPH</name>
<reference evidence="2 3" key="1">
    <citation type="submission" date="2024-06" db="EMBL/GenBank/DDBJ databases">
        <title>Genomic Encyclopedia of Type Strains, Phase IV (KMG-IV): sequencing the most valuable type-strain genomes for metagenomic binning, comparative biology and taxonomic classification.</title>
        <authorList>
            <person name="Goeker M."/>
        </authorList>
    </citation>
    <scope>NUCLEOTIDE SEQUENCE [LARGE SCALE GENOMIC DNA]</scope>
    <source>
        <strain evidence="2 3">DSM 21331</strain>
    </source>
</reference>
<evidence type="ECO:0000313" key="2">
    <source>
        <dbReference type="EMBL" id="MET3693719.1"/>
    </source>
</evidence>
<dbReference type="InterPro" id="IPR054189">
    <property type="entry name" value="DUF6894"/>
</dbReference>
<dbReference type="Proteomes" id="UP001549145">
    <property type="component" value="Unassembled WGS sequence"/>
</dbReference>
<proteinExistence type="predicted"/>
<dbReference type="RefSeq" id="WP_238279084.1">
    <property type="nucleotide sequence ID" value="NZ_BPQL01000049.1"/>
</dbReference>
<gene>
    <name evidence="2" type="ORF">ABID43_003270</name>
</gene>
<feature type="domain" description="DUF6894" evidence="1">
    <location>
        <begin position="5"/>
        <end position="71"/>
    </location>
</feature>
<keyword evidence="3" id="KW-1185">Reference proteome</keyword>
<dbReference type="EMBL" id="JBEPMM010000009">
    <property type="protein sequence ID" value="MET3693719.1"/>
    <property type="molecule type" value="Genomic_DNA"/>
</dbReference>
<organism evidence="2 3">
    <name type="scientific">Methylobacterium goesingense</name>
    <dbReference type="NCBI Taxonomy" id="243690"/>
    <lineage>
        <taxon>Bacteria</taxon>
        <taxon>Pseudomonadati</taxon>
        <taxon>Pseudomonadota</taxon>
        <taxon>Alphaproteobacteria</taxon>
        <taxon>Hyphomicrobiales</taxon>
        <taxon>Methylobacteriaceae</taxon>
        <taxon>Methylobacterium</taxon>
    </lineage>
</organism>
<evidence type="ECO:0000313" key="3">
    <source>
        <dbReference type="Proteomes" id="UP001549145"/>
    </source>
</evidence>
<accession>A0ABV2L7X4</accession>
<dbReference type="Pfam" id="PF21834">
    <property type="entry name" value="DUF6894"/>
    <property type="match status" value="1"/>
</dbReference>